<name>A0AAJ7X3T0_PETMA</name>
<evidence type="ECO:0000256" key="2">
    <source>
        <dbReference type="ARBA" id="ARBA00018577"/>
    </source>
</evidence>
<dbReference type="PANTHER" id="PTHR13299:SF0">
    <property type="entry name" value="PEROXISOMAL MEMBRANE PROTEIN PEX16"/>
    <property type="match status" value="1"/>
</dbReference>
<gene>
    <name evidence="7" type="primary">PEX16</name>
</gene>
<evidence type="ECO:0000256" key="3">
    <source>
        <dbReference type="ARBA" id="ARBA00022593"/>
    </source>
</evidence>
<feature type="region of interest" description="Disordered" evidence="5">
    <location>
        <begin position="202"/>
        <end position="227"/>
    </location>
</feature>
<dbReference type="KEGG" id="pmrn:116948056"/>
<keyword evidence="6" id="KW-1185">Reference proteome</keyword>
<comment type="similarity">
    <text evidence="1 4">Belongs to the peroxin-16 family.</text>
</comment>
<dbReference type="GO" id="GO:0007031">
    <property type="term" value="P:peroxisome organization"/>
    <property type="evidence" value="ECO:0007669"/>
    <property type="project" value="UniProtKB-KW"/>
</dbReference>
<keyword evidence="4" id="KW-0576">Peroxisome</keyword>
<organism evidence="6 7">
    <name type="scientific">Petromyzon marinus</name>
    <name type="common">Sea lamprey</name>
    <dbReference type="NCBI Taxonomy" id="7757"/>
    <lineage>
        <taxon>Eukaryota</taxon>
        <taxon>Metazoa</taxon>
        <taxon>Chordata</taxon>
        <taxon>Craniata</taxon>
        <taxon>Vertebrata</taxon>
        <taxon>Cyclostomata</taxon>
        <taxon>Hyperoartia</taxon>
        <taxon>Petromyzontiformes</taxon>
        <taxon>Petromyzontidae</taxon>
        <taxon>Petromyzon</taxon>
    </lineage>
</organism>
<comment type="subcellular location">
    <subcellularLocation>
        <location evidence="4">Peroxisome membrane</location>
    </subcellularLocation>
</comment>
<evidence type="ECO:0000313" key="6">
    <source>
        <dbReference type="Proteomes" id="UP001318040"/>
    </source>
</evidence>
<protein>
    <recommendedName>
        <fullName evidence="2 4">Peroxisomal membrane protein PEX16</fullName>
    </recommendedName>
</protein>
<dbReference type="Proteomes" id="UP001318040">
    <property type="component" value="Chromosome 32"/>
</dbReference>
<dbReference type="Pfam" id="PF08610">
    <property type="entry name" value="Pex16"/>
    <property type="match status" value="1"/>
</dbReference>
<keyword evidence="3 4" id="KW-0962">Peroxisome biogenesis</keyword>
<dbReference type="PANTHER" id="PTHR13299">
    <property type="entry name" value="PEROXISOMAL MEMBRANE PROTEIN PEX16"/>
    <property type="match status" value="1"/>
</dbReference>
<dbReference type="GO" id="GO:0005778">
    <property type="term" value="C:peroxisomal membrane"/>
    <property type="evidence" value="ECO:0007669"/>
    <property type="project" value="UniProtKB-SubCell"/>
</dbReference>
<dbReference type="CTD" id="9409"/>
<evidence type="ECO:0000256" key="5">
    <source>
        <dbReference type="SAM" id="MobiDB-lite"/>
    </source>
</evidence>
<evidence type="ECO:0000256" key="4">
    <source>
        <dbReference type="RuleBase" id="RU365003"/>
    </source>
</evidence>
<proteinExistence type="inferred from homology"/>
<evidence type="ECO:0000256" key="1">
    <source>
        <dbReference type="ARBA" id="ARBA00009505"/>
    </source>
</evidence>
<evidence type="ECO:0000313" key="7">
    <source>
        <dbReference type="RefSeq" id="XP_032820251.1"/>
    </source>
</evidence>
<reference evidence="7" key="1">
    <citation type="submission" date="2025-08" db="UniProtKB">
        <authorList>
            <consortium name="RefSeq"/>
        </authorList>
    </citation>
    <scope>IDENTIFICATION</scope>
    <source>
        <tissue evidence="7">Sperm</tissue>
    </source>
</reference>
<dbReference type="GeneID" id="116948056"/>
<dbReference type="InterPro" id="IPR013919">
    <property type="entry name" value="Pex16"/>
</dbReference>
<dbReference type="RefSeq" id="XP_032820251.1">
    <property type="nucleotide sequence ID" value="XM_032964360.1"/>
</dbReference>
<accession>A0AAJ7X3T0</accession>
<dbReference type="AlphaFoldDB" id="A0AAJ7X3T0"/>
<feature type="region of interest" description="Disordered" evidence="5">
    <location>
        <begin position="141"/>
        <end position="187"/>
    </location>
</feature>
<sequence length="352" mass="39322">MSAVARRACARYAHCVSRHPELTAQLESGFRSLSYVIAGRFPDSAELSELVYSTANLLILVNDSILRKAIRRPLPLSLSHGRLITWLTVLEYVEVFSEMGAARLWGPAGRWLIIVLVQLAKAVLRALLLFWHKAGIQPSPPIVPLDRDAQPSPPAHGAECERRDGEGGSLEPESLPTAPSTFQGRRSQRVIRSLHHTPPLALREWGAPQREAAGGSASRARADQPPTVLGPQRVTAEALHVARPLLHLASLAACGEKSWKPWLLSAAMDITSLSLMGDPKELNTSERGELRRRTLALLYYLLRSPFYDRYSQARIMLLLRILADYIPGFGWVARPLIEYLPAWQKVYFYMWS</sequence>